<dbReference type="EMBL" id="JAPFRD010000010">
    <property type="protein sequence ID" value="MCW8108716.1"/>
    <property type="molecule type" value="Genomic_DNA"/>
</dbReference>
<comment type="caution">
    <text evidence="1">The sequence shown here is derived from an EMBL/GenBank/DDBJ whole genome shotgun (WGS) entry which is preliminary data.</text>
</comment>
<dbReference type="SUPFAM" id="SSF51316">
    <property type="entry name" value="Mss4-like"/>
    <property type="match status" value="1"/>
</dbReference>
<evidence type="ECO:0000313" key="1">
    <source>
        <dbReference type="EMBL" id="MCW8108716.1"/>
    </source>
</evidence>
<name>A0ABT3P7G4_9ALTE</name>
<evidence type="ECO:0000313" key="2">
    <source>
        <dbReference type="Proteomes" id="UP001142810"/>
    </source>
</evidence>
<proteinExistence type="predicted"/>
<organism evidence="1 2">
    <name type="scientific">Alteromonas aquimaris</name>
    <dbReference type="NCBI Taxonomy" id="2998417"/>
    <lineage>
        <taxon>Bacteria</taxon>
        <taxon>Pseudomonadati</taxon>
        <taxon>Pseudomonadota</taxon>
        <taxon>Gammaproteobacteria</taxon>
        <taxon>Alteromonadales</taxon>
        <taxon>Alteromonadaceae</taxon>
        <taxon>Alteromonas/Salinimonas group</taxon>
        <taxon>Alteromonas</taxon>
    </lineage>
</organism>
<protein>
    <submittedName>
        <fullName evidence="1">Aldehyde-activating protein</fullName>
    </submittedName>
</protein>
<sequence length="133" mass="15054">MDYSTECDCGKVKVLAFFPLPIENYEARECDCDFCVAHGLAYLSDVNGTISFYPKDSLTPLQQGSKQATFWQCRFCRDIVAVSYTRNGETRGAVPAALFDKEHKLKPFISVSPKKLSPTQKSERWSTLWSKVI</sequence>
<dbReference type="InterPro" id="IPR011057">
    <property type="entry name" value="Mss4-like_sf"/>
</dbReference>
<accession>A0ABT3P7G4</accession>
<dbReference type="RefSeq" id="WP_265617461.1">
    <property type="nucleotide sequence ID" value="NZ_JAPFRD010000010.1"/>
</dbReference>
<reference evidence="1" key="1">
    <citation type="submission" date="2022-11" db="EMBL/GenBank/DDBJ databases">
        <title>Alteromonas sp. nov., isolated from sea water of the Qingdao.</title>
        <authorList>
            <person name="Wang Q."/>
        </authorList>
    </citation>
    <scope>NUCLEOTIDE SEQUENCE</scope>
    <source>
        <strain evidence="1">ASW11-7</strain>
    </source>
</reference>
<dbReference type="Proteomes" id="UP001142810">
    <property type="component" value="Unassembled WGS sequence"/>
</dbReference>
<dbReference type="Gene3D" id="2.170.150.70">
    <property type="match status" value="1"/>
</dbReference>
<keyword evidence="2" id="KW-1185">Reference proteome</keyword>
<gene>
    <name evidence="1" type="ORF">OPS25_09425</name>
</gene>